<evidence type="ECO:0000313" key="2">
    <source>
        <dbReference type="EMBL" id="EGC20508.1"/>
    </source>
</evidence>
<comment type="caution">
    <text evidence="2">The sequence shown here is derived from an EMBL/GenBank/DDBJ whole genome shotgun (WGS) entry which is preliminary data.</text>
</comment>
<accession>F0F5X1</accession>
<dbReference type="eggNOG" id="ENOG5032I1T">
    <property type="taxonomic scope" value="Bacteria"/>
</dbReference>
<gene>
    <name evidence="2" type="ORF">HMPREF9141_0987</name>
</gene>
<evidence type="ECO:0000313" key="3">
    <source>
        <dbReference type="Proteomes" id="UP000005697"/>
    </source>
</evidence>
<reference evidence="2 3" key="1">
    <citation type="submission" date="2011-01" db="EMBL/GenBank/DDBJ databases">
        <authorList>
            <person name="Muzny D."/>
            <person name="Qin X."/>
            <person name="Deng J."/>
            <person name="Jiang H."/>
            <person name="Liu Y."/>
            <person name="Qu J."/>
            <person name="Song X.-Z."/>
            <person name="Zhang L."/>
            <person name="Thornton R."/>
            <person name="Coyle M."/>
            <person name="Francisco L."/>
            <person name="Jackson L."/>
            <person name="Javaid M."/>
            <person name="Korchina V."/>
            <person name="Kovar C."/>
            <person name="Mata R."/>
            <person name="Mathew T."/>
            <person name="Ngo R."/>
            <person name="Nguyen L."/>
            <person name="Nguyen N."/>
            <person name="Okwuonu G."/>
            <person name="Ongeri F."/>
            <person name="Pham C."/>
            <person name="Simmons D."/>
            <person name="Wilczek-Boney K."/>
            <person name="Hale W."/>
            <person name="Jakkamsetti A."/>
            <person name="Pham P."/>
            <person name="Ruth R."/>
            <person name="San Lucas F."/>
            <person name="Warren J."/>
            <person name="Zhang J."/>
            <person name="Zhao Z."/>
            <person name="Zhou C."/>
            <person name="Zhu D."/>
            <person name="Lee S."/>
            <person name="Bess C."/>
            <person name="Blankenburg K."/>
            <person name="Forbes L."/>
            <person name="Fu Q."/>
            <person name="Gubbala S."/>
            <person name="Hirani K."/>
            <person name="Jayaseelan J.C."/>
            <person name="Lara F."/>
            <person name="Munidasa M."/>
            <person name="Palculict T."/>
            <person name="Patil S."/>
            <person name="Pu L.-L."/>
            <person name="Saada N."/>
            <person name="Tang L."/>
            <person name="Weissenberger G."/>
            <person name="Zhu Y."/>
            <person name="Hemphill L."/>
            <person name="Shang Y."/>
            <person name="Youmans B."/>
            <person name="Ayvaz T."/>
            <person name="Ross M."/>
            <person name="Santibanez J."/>
            <person name="Aqrawi P."/>
            <person name="Gross S."/>
            <person name="Joshi V."/>
            <person name="Fowler G."/>
            <person name="Nazareth L."/>
            <person name="Reid J."/>
            <person name="Worley K."/>
            <person name="Petrosino J."/>
            <person name="Highlander S."/>
            <person name="Gibbs R."/>
        </authorList>
    </citation>
    <scope>NUCLEOTIDE SEQUENCE [LARGE SCALE GENOMIC DNA]</scope>
    <source>
        <strain evidence="2 3">DSM 16608</strain>
    </source>
</reference>
<sequence>MNFASFEMLLMSLQILLSRQSLQVSVLVLVILLLFLLLRSDFLFCPCNIAGTFPLSLKIFNMPIDPSIIGSAISGGVSLLGGLFGGHSNKTAQDRANETNLQIAREANQNQYQMFQEQNAFNERMWNQMNQYNSPAAQMQRYTDAGINPYIAAGNVQTGNAQSALQSAPAPQQHVAQVMPATGMGDAVQNSFAQIGNVISQFAQNQLALAQAKKTDAEASWIDRLNSAQMGKLGAETLNIHNQNSLLGLDYQIKSDTLGNYKLLSDLSVQQAALTNNLVDAQTRKALFESDLAMVESHIKAKYGEKQVLQEISESVSRQYLNYVSAHNSEKLTTAQCNLMFEQAKTEVEKRFGIRLDNDTSRKISNFVVDSYHSNAKIDANQARISFFDALKAGKDDKHYNANNWIRWISSFVPFASGLGSSSISTFGRSTPVKGIR</sequence>
<name>F0F5X1_9BACT</name>
<dbReference type="AlphaFoldDB" id="F0F5X1"/>
<protein>
    <recommendedName>
        <fullName evidence="4">DNA pilot protein</fullName>
    </recommendedName>
</protein>
<keyword evidence="1" id="KW-0812">Transmembrane</keyword>
<dbReference type="Proteomes" id="UP000005697">
    <property type="component" value="Unassembled WGS sequence"/>
</dbReference>
<feature type="transmembrane region" description="Helical" evidence="1">
    <location>
        <begin position="21"/>
        <end position="38"/>
    </location>
</feature>
<evidence type="ECO:0008006" key="4">
    <source>
        <dbReference type="Google" id="ProtNLM"/>
    </source>
</evidence>
<keyword evidence="3" id="KW-1185">Reference proteome</keyword>
<evidence type="ECO:0000256" key="1">
    <source>
        <dbReference type="SAM" id="Phobius"/>
    </source>
</evidence>
<dbReference type="HOGENOM" id="CLU_626794_0_0_10"/>
<keyword evidence="1" id="KW-1133">Transmembrane helix</keyword>
<dbReference type="EMBL" id="AEWX01000014">
    <property type="protein sequence ID" value="EGC20508.1"/>
    <property type="molecule type" value="Genomic_DNA"/>
</dbReference>
<organism evidence="2 3">
    <name type="scientific">Prevotella multiformis DSM 16608</name>
    <dbReference type="NCBI Taxonomy" id="888743"/>
    <lineage>
        <taxon>Bacteria</taxon>
        <taxon>Pseudomonadati</taxon>
        <taxon>Bacteroidota</taxon>
        <taxon>Bacteroidia</taxon>
        <taxon>Bacteroidales</taxon>
        <taxon>Prevotellaceae</taxon>
        <taxon>Prevotella</taxon>
    </lineage>
</organism>
<proteinExistence type="predicted"/>
<keyword evidence="1" id="KW-0472">Membrane</keyword>